<dbReference type="InterPro" id="IPR013083">
    <property type="entry name" value="Znf_RING/FYVE/PHD"/>
</dbReference>
<dbReference type="PROSITE" id="PS50089">
    <property type="entry name" value="ZF_RING_2"/>
    <property type="match status" value="1"/>
</dbReference>
<dbReference type="GO" id="GO:0008270">
    <property type="term" value="F:zinc ion binding"/>
    <property type="evidence" value="ECO:0007669"/>
    <property type="project" value="UniProtKB-KW"/>
</dbReference>
<keyword evidence="1" id="KW-0863">Zinc-finger</keyword>
<dbReference type="Gene3D" id="3.30.40.10">
    <property type="entry name" value="Zinc/RING finger domain, C3HC4 (zinc finger)"/>
    <property type="match status" value="1"/>
</dbReference>
<dbReference type="Proteomes" id="UP000030678">
    <property type="component" value="Unassembled WGS sequence"/>
</dbReference>
<sequence>MELLRQNHLDLNSLKPGGGEDAIQPENVLLIDHTGVIRNMERSLNQVRERLARTEQYLVTLEEQWLTTDDTFKVKALQFERAKWQNTFRRVIAQLKSERLKRIDYTADILGSWSSATVPPPIPERMRRQKAENSCPICQQDFPVPEENVIVPAPMVSPCCHQPFDFDCLLPWVFRQIDADQKATCPLCRTEVDLDFLEEILEVLIKNLNK</sequence>
<dbReference type="SMART" id="SM00184">
    <property type="entry name" value="RING"/>
    <property type="match status" value="1"/>
</dbReference>
<proteinExistence type="predicted"/>
<dbReference type="GeneID" id="19981806"/>
<dbReference type="AlphaFoldDB" id="V9DIP5"/>
<organism evidence="4 5">
    <name type="scientific">Cladophialophora carrionii CBS 160.54</name>
    <dbReference type="NCBI Taxonomy" id="1279043"/>
    <lineage>
        <taxon>Eukaryota</taxon>
        <taxon>Fungi</taxon>
        <taxon>Dikarya</taxon>
        <taxon>Ascomycota</taxon>
        <taxon>Pezizomycotina</taxon>
        <taxon>Eurotiomycetes</taxon>
        <taxon>Chaetothyriomycetidae</taxon>
        <taxon>Chaetothyriales</taxon>
        <taxon>Herpotrichiellaceae</taxon>
        <taxon>Cladophialophora</taxon>
    </lineage>
</organism>
<dbReference type="VEuPathDB" id="FungiDB:G647_03313"/>
<evidence type="ECO:0000259" key="3">
    <source>
        <dbReference type="PROSITE" id="PS50089"/>
    </source>
</evidence>
<reference evidence="4 5" key="1">
    <citation type="submission" date="2013-03" db="EMBL/GenBank/DDBJ databases">
        <title>The Genome Sequence of Cladophialophora carrionii CBS 160.54.</title>
        <authorList>
            <consortium name="The Broad Institute Genomics Platform"/>
            <person name="Cuomo C."/>
            <person name="de Hoog S."/>
            <person name="Gorbushina A."/>
            <person name="Walker B."/>
            <person name="Young S.K."/>
            <person name="Zeng Q."/>
            <person name="Gargeya S."/>
            <person name="Fitzgerald M."/>
            <person name="Haas B."/>
            <person name="Abouelleil A."/>
            <person name="Allen A.W."/>
            <person name="Alvarado L."/>
            <person name="Arachchi H.M."/>
            <person name="Berlin A.M."/>
            <person name="Chapman S.B."/>
            <person name="Gainer-Dewar J."/>
            <person name="Goldberg J."/>
            <person name="Griggs A."/>
            <person name="Gujja S."/>
            <person name="Hansen M."/>
            <person name="Howarth C."/>
            <person name="Imamovic A."/>
            <person name="Ireland A."/>
            <person name="Larimer J."/>
            <person name="McCowan C."/>
            <person name="Murphy C."/>
            <person name="Pearson M."/>
            <person name="Poon T.W."/>
            <person name="Priest M."/>
            <person name="Roberts A."/>
            <person name="Saif S."/>
            <person name="Shea T."/>
            <person name="Sisk P."/>
            <person name="Sykes S."/>
            <person name="Wortman J."/>
            <person name="Nusbaum C."/>
            <person name="Birren B."/>
        </authorList>
    </citation>
    <scope>NUCLEOTIDE SEQUENCE [LARGE SCALE GENOMIC DNA]</scope>
    <source>
        <strain evidence="4 5">CBS 160.54</strain>
    </source>
</reference>
<evidence type="ECO:0000256" key="1">
    <source>
        <dbReference type="PROSITE-ProRule" id="PRU00175"/>
    </source>
</evidence>
<name>V9DIP5_9EURO</name>
<evidence type="ECO:0000256" key="2">
    <source>
        <dbReference type="SAM" id="Coils"/>
    </source>
</evidence>
<dbReference type="SUPFAM" id="SSF57850">
    <property type="entry name" value="RING/U-box"/>
    <property type="match status" value="1"/>
</dbReference>
<dbReference type="RefSeq" id="XP_008725881.1">
    <property type="nucleotide sequence ID" value="XM_008727659.1"/>
</dbReference>
<evidence type="ECO:0000313" key="5">
    <source>
        <dbReference type="Proteomes" id="UP000030678"/>
    </source>
</evidence>
<dbReference type="EMBL" id="KB822703">
    <property type="protein sequence ID" value="ETI26536.1"/>
    <property type="molecule type" value="Genomic_DNA"/>
</dbReference>
<keyword evidence="2" id="KW-0175">Coiled coil</keyword>
<dbReference type="OrthoDB" id="4142959at2759"/>
<dbReference type="Pfam" id="PF13639">
    <property type="entry name" value="zf-RING_2"/>
    <property type="match status" value="1"/>
</dbReference>
<keyword evidence="1" id="KW-0862">Zinc</keyword>
<keyword evidence="1" id="KW-0479">Metal-binding</keyword>
<protein>
    <recommendedName>
        <fullName evidence="3">RING-type domain-containing protein</fullName>
    </recommendedName>
</protein>
<gene>
    <name evidence="4" type="ORF">G647_03313</name>
</gene>
<accession>V9DIP5</accession>
<feature type="coiled-coil region" evidence="2">
    <location>
        <begin position="37"/>
        <end position="64"/>
    </location>
</feature>
<feature type="domain" description="RING-type" evidence="3">
    <location>
        <begin position="135"/>
        <end position="189"/>
    </location>
</feature>
<evidence type="ECO:0000313" key="4">
    <source>
        <dbReference type="EMBL" id="ETI26536.1"/>
    </source>
</evidence>
<dbReference type="HOGENOM" id="CLU_1309982_0_0_1"/>
<dbReference type="InterPro" id="IPR001841">
    <property type="entry name" value="Znf_RING"/>
</dbReference>